<protein>
    <submittedName>
        <fullName evidence="1">Uncharacterized protein</fullName>
    </submittedName>
</protein>
<dbReference type="RefSeq" id="WP_055266265.1">
    <property type="nucleotide sequence ID" value="NZ_CZAL01000006.1"/>
</dbReference>
<name>A0A174KUL6_9FIRM</name>
<evidence type="ECO:0000313" key="2">
    <source>
        <dbReference type="Proteomes" id="UP000095709"/>
    </source>
</evidence>
<sequence>MDKNKIIYSKLGDGTEINNIWNYICKQGVWALYGKKDLNSKYICLNVGKSVDIGREILYDVACMHFLTQSGNGTQEYINQFGEYQGFNSESGWTQEYLYPILDEYVEKIFVYVYDKSCSQHEKEFAWLTKAKYWRNGKAFTKEKDNYYEENKKEVLKDKTGFYEFESIGEILSKIKGYN</sequence>
<organism evidence="1 2">
    <name type="scientific">Fusicatenibacter saccharivorans</name>
    <dbReference type="NCBI Taxonomy" id="1150298"/>
    <lineage>
        <taxon>Bacteria</taxon>
        <taxon>Bacillati</taxon>
        <taxon>Bacillota</taxon>
        <taxon>Clostridia</taxon>
        <taxon>Lachnospirales</taxon>
        <taxon>Lachnospiraceae</taxon>
        <taxon>Fusicatenibacter</taxon>
    </lineage>
</organism>
<dbReference type="AlphaFoldDB" id="A0A174KUL6"/>
<reference evidence="1 2" key="1">
    <citation type="submission" date="2015-09" db="EMBL/GenBank/DDBJ databases">
        <authorList>
            <consortium name="Pathogen Informatics"/>
        </authorList>
    </citation>
    <scope>NUCLEOTIDE SEQUENCE [LARGE SCALE GENOMIC DNA]</scope>
    <source>
        <strain evidence="1 2">2789STDY5834885</strain>
    </source>
</reference>
<proteinExistence type="predicted"/>
<evidence type="ECO:0000313" key="1">
    <source>
        <dbReference type="EMBL" id="CUP15692.1"/>
    </source>
</evidence>
<dbReference type="EMBL" id="CZAL01000006">
    <property type="protein sequence ID" value="CUP15692.1"/>
    <property type="molecule type" value="Genomic_DNA"/>
</dbReference>
<gene>
    <name evidence="1" type="ORF">ERS852498_01369</name>
</gene>
<accession>A0A174KUL6</accession>
<dbReference type="Proteomes" id="UP000095709">
    <property type="component" value="Unassembled WGS sequence"/>
</dbReference>